<reference evidence="1 2" key="1">
    <citation type="submission" date="2013-11" db="EMBL/GenBank/DDBJ databases">
        <title>Genome sequencing of Stegodyphus mimosarum.</title>
        <authorList>
            <person name="Bechsgaard J."/>
        </authorList>
    </citation>
    <scope>NUCLEOTIDE SEQUENCE [LARGE SCALE GENOMIC DNA]</scope>
</reference>
<gene>
    <name evidence="1" type="ORF">X975_02463</name>
</gene>
<sequence length="41" mass="5013">MHSNSFYYMRSPIQNRLKNFIFNGKIPHISFSSTHYKIFFL</sequence>
<proteinExistence type="predicted"/>
<organism evidence="1 2">
    <name type="scientific">Stegodyphus mimosarum</name>
    <name type="common">African social velvet spider</name>
    <dbReference type="NCBI Taxonomy" id="407821"/>
    <lineage>
        <taxon>Eukaryota</taxon>
        <taxon>Metazoa</taxon>
        <taxon>Ecdysozoa</taxon>
        <taxon>Arthropoda</taxon>
        <taxon>Chelicerata</taxon>
        <taxon>Arachnida</taxon>
        <taxon>Araneae</taxon>
        <taxon>Araneomorphae</taxon>
        <taxon>Entelegynae</taxon>
        <taxon>Eresoidea</taxon>
        <taxon>Eresidae</taxon>
        <taxon>Stegodyphus</taxon>
    </lineage>
</organism>
<dbReference type="EMBL" id="KK121271">
    <property type="protein sequence ID" value="KFM80111.1"/>
    <property type="molecule type" value="Genomic_DNA"/>
</dbReference>
<dbReference type="Proteomes" id="UP000054359">
    <property type="component" value="Unassembled WGS sequence"/>
</dbReference>
<feature type="non-terminal residue" evidence="1">
    <location>
        <position position="41"/>
    </location>
</feature>
<evidence type="ECO:0000313" key="2">
    <source>
        <dbReference type="Proteomes" id="UP000054359"/>
    </source>
</evidence>
<evidence type="ECO:0000313" key="1">
    <source>
        <dbReference type="EMBL" id="KFM80111.1"/>
    </source>
</evidence>
<accession>A0A087URX2</accession>
<keyword evidence="2" id="KW-1185">Reference proteome</keyword>
<protein>
    <submittedName>
        <fullName evidence="1">Uncharacterized protein</fullName>
    </submittedName>
</protein>
<name>A0A087URX2_STEMI</name>
<dbReference type="AlphaFoldDB" id="A0A087URX2"/>